<dbReference type="GO" id="GO:0042121">
    <property type="term" value="P:alginic acid biosynthetic process"/>
    <property type="evidence" value="ECO:0007669"/>
    <property type="project" value="UniProtKB-UniPathway"/>
</dbReference>
<keyword evidence="5" id="KW-0574">Periplasm</keyword>
<dbReference type="GO" id="GO:0042597">
    <property type="term" value="C:periplasmic space"/>
    <property type="evidence" value="ECO:0007669"/>
    <property type="project" value="UniProtKB-SubCell"/>
</dbReference>
<dbReference type="AlphaFoldDB" id="A0A4R9IKL1"/>
<feature type="domain" description="AlgX/AlgJ SGNH hydrolase-like" evidence="7">
    <location>
        <begin position="88"/>
        <end position="239"/>
    </location>
</feature>
<keyword evidence="3" id="KW-0808">Transferase</keyword>
<keyword evidence="6" id="KW-0016">Alginate biosynthesis</keyword>
<dbReference type="GO" id="GO:0016740">
    <property type="term" value="F:transferase activity"/>
    <property type="evidence" value="ECO:0007669"/>
    <property type="project" value="UniProtKB-KW"/>
</dbReference>
<comment type="caution">
    <text evidence="8">The sequence shown here is derived from an EMBL/GenBank/DDBJ whole genome shotgun (WGS) entry which is preliminary data.</text>
</comment>
<protein>
    <submittedName>
        <fullName evidence="8">Alginate biosynthesis protein</fullName>
    </submittedName>
</protein>
<reference evidence="10 11" key="2">
    <citation type="journal article" date="2019" name="PLoS Negl. Trop. Dis.">
        <title>Revisiting the worldwide diversity of Leptospira species in the environment.</title>
        <authorList>
            <person name="Vincent A.T."/>
            <person name="Schiettekatte O."/>
            <person name="Bourhy P."/>
            <person name="Veyrier F.J."/>
            <person name="Picardeau M."/>
        </authorList>
    </citation>
    <scope>NUCLEOTIDE SEQUENCE [LARGE SCALE GENOMIC DNA]</scope>
    <source>
        <strain evidence="8 10">201800280</strain>
        <strain evidence="11">201800281</strain>
    </source>
</reference>
<dbReference type="EMBL" id="RQFM01000027">
    <property type="protein sequence ID" value="TGK79444.1"/>
    <property type="molecule type" value="Genomic_DNA"/>
</dbReference>
<evidence type="ECO:0000259" key="7">
    <source>
        <dbReference type="Pfam" id="PF16822"/>
    </source>
</evidence>
<dbReference type="EMBL" id="RQFL01000026">
    <property type="protein sequence ID" value="TGK89652.1"/>
    <property type="molecule type" value="Genomic_DNA"/>
</dbReference>
<evidence type="ECO:0000256" key="2">
    <source>
        <dbReference type="ARBA" id="ARBA00005182"/>
    </source>
</evidence>
<evidence type="ECO:0000256" key="5">
    <source>
        <dbReference type="ARBA" id="ARBA00022764"/>
    </source>
</evidence>
<gene>
    <name evidence="8" type="ORF">EHQ23_17715</name>
    <name evidence="9" type="ORF">EHQ26_14565</name>
</gene>
<sequence>MKKLVIKLTILILIFPFFNLVFKVIGDIKPTDKNKEITFVSILDAPSKEKFQLIENYLERNFPLRNWLIQKYNYFLWFVLDSSPKRRVVKGNDNWIFVFLGKGANGRDYSFDEKEFLEYRNGLDRMNSFCIKNNILFYTAVVPEKFNIYSEYLKGQDKATIKRDKYFRIYDDTVRNKRRTVFFHEELYNAKSRNKVYYKTDTHWNENGAFVASKKLVSVIKQDFPAVQVLNENDFDILHRESSGKDIGEFLSLTRYLKDEEFLYLPKKKSGDRPNKLRILVIHDSYFYSMKSFFDLSFFQVDTFNFVQNETTEALQELLKHKPDIVLFITLERHIGNFDQRIYGIF</sequence>
<evidence type="ECO:0000313" key="8">
    <source>
        <dbReference type="EMBL" id="TGK79444.1"/>
    </source>
</evidence>
<dbReference type="Proteomes" id="UP000297918">
    <property type="component" value="Unassembled WGS sequence"/>
</dbReference>
<evidence type="ECO:0000256" key="4">
    <source>
        <dbReference type="ARBA" id="ARBA00022729"/>
    </source>
</evidence>
<dbReference type="UniPathway" id="UPA00286"/>
<evidence type="ECO:0000256" key="6">
    <source>
        <dbReference type="ARBA" id="ARBA00022841"/>
    </source>
</evidence>
<keyword evidence="11" id="KW-1185">Reference proteome</keyword>
<evidence type="ECO:0000313" key="10">
    <source>
        <dbReference type="Proteomes" id="UP000297394"/>
    </source>
</evidence>
<keyword evidence="4" id="KW-0732">Signal</keyword>
<evidence type="ECO:0000256" key="1">
    <source>
        <dbReference type="ARBA" id="ARBA00004418"/>
    </source>
</evidence>
<dbReference type="OrthoDB" id="175771at2"/>
<dbReference type="Proteomes" id="UP000297394">
    <property type="component" value="Unassembled WGS sequence"/>
</dbReference>
<accession>A0A4R9IKL1</accession>
<evidence type="ECO:0000313" key="9">
    <source>
        <dbReference type="EMBL" id="TGK89652.1"/>
    </source>
</evidence>
<evidence type="ECO:0000313" key="11">
    <source>
        <dbReference type="Proteomes" id="UP000297918"/>
    </source>
</evidence>
<name>A0A4R9IKL1_9LEPT</name>
<organism evidence="8 10">
    <name type="scientific">Leptospira bourretii</name>
    <dbReference type="NCBI Taxonomy" id="2484962"/>
    <lineage>
        <taxon>Bacteria</taxon>
        <taxon>Pseudomonadati</taxon>
        <taxon>Spirochaetota</taxon>
        <taxon>Spirochaetia</taxon>
        <taxon>Leptospirales</taxon>
        <taxon>Leptospiraceae</taxon>
        <taxon>Leptospira</taxon>
    </lineage>
</organism>
<comment type="pathway">
    <text evidence="2">Glycan biosynthesis; alginate biosynthesis.</text>
</comment>
<dbReference type="InterPro" id="IPR031811">
    <property type="entry name" value="ALGX/ALGJ_SGNH-like"/>
</dbReference>
<dbReference type="RefSeq" id="WP_135748596.1">
    <property type="nucleotide sequence ID" value="NZ_RQFL01000026.1"/>
</dbReference>
<comment type="subcellular location">
    <subcellularLocation>
        <location evidence="1">Periplasm</location>
    </subcellularLocation>
</comment>
<proteinExistence type="predicted"/>
<evidence type="ECO:0000256" key="3">
    <source>
        <dbReference type="ARBA" id="ARBA00022679"/>
    </source>
</evidence>
<reference evidence="9" key="1">
    <citation type="submission" date="2018-10" db="EMBL/GenBank/DDBJ databases">
        <authorList>
            <person name="Vincent A.T."/>
            <person name="Schiettekatte O."/>
            <person name="Bourhy P."/>
            <person name="Veyrier F.J."/>
            <person name="Picardeau M."/>
        </authorList>
    </citation>
    <scope>NUCLEOTIDE SEQUENCE</scope>
    <source>
        <strain evidence="9">201800281</strain>
    </source>
</reference>
<dbReference type="Pfam" id="PF16822">
    <property type="entry name" value="ALGX"/>
    <property type="match status" value="1"/>
</dbReference>